<dbReference type="PROSITE" id="PS00178">
    <property type="entry name" value="AA_TRNA_LIGASE_I"/>
    <property type="match status" value="1"/>
</dbReference>
<dbReference type="Gene3D" id="3.30.1360.70">
    <property type="entry name" value="Arginyl tRNA synthetase N-terminal domain"/>
    <property type="match status" value="1"/>
</dbReference>
<dbReference type="SUPFAM" id="SSF47323">
    <property type="entry name" value="Anticodon-binding domain of a subclass of class I aminoacyl-tRNA synthetases"/>
    <property type="match status" value="1"/>
</dbReference>
<keyword evidence="7 9" id="KW-0030">Aminoacyl-tRNA synthetase</keyword>
<feature type="domain" description="DALR anticodon binding" evidence="11">
    <location>
        <begin position="469"/>
        <end position="598"/>
    </location>
</feature>
<dbReference type="RefSeq" id="WP_222507042.1">
    <property type="nucleotide sequence ID" value="NZ_JAHVJA010000001.1"/>
</dbReference>
<evidence type="ECO:0000256" key="9">
    <source>
        <dbReference type="HAMAP-Rule" id="MF_00123"/>
    </source>
</evidence>
<evidence type="ECO:0000256" key="6">
    <source>
        <dbReference type="ARBA" id="ARBA00022917"/>
    </source>
</evidence>
<dbReference type="PRINTS" id="PR01038">
    <property type="entry name" value="TRNASYNTHARG"/>
</dbReference>
<keyword evidence="14" id="KW-1185">Reference proteome</keyword>
<evidence type="ECO:0000256" key="10">
    <source>
        <dbReference type="RuleBase" id="RU363038"/>
    </source>
</evidence>
<keyword evidence="6 9" id="KW-0648">Protein biosynthesis</keyword>
<comment type="catalytic activity">
    <reaction evidence="8 9">
        <text>tRNA(Arg) + L-arginine + ATP = L-arginyl-tRNA(Arg) + AMP + diphosphate</text>
        <dbReference type="Rhea" id="RHEA:20301"/>
        <dbReference type="Rhea" id="RHEA-COMP:9658"/>
        <dbReference type="Rhea" id="RHEA-COMP:9673"/>
        <dbReference type="ChEBI" id="CHEBI:30616"/>
        <dbReference type="ChEBI" id="CHEBI:32682"/>
        <dbReference type="ChEBI" id="CHEBI:33019"/>
        <dbReference type="ChEBI" id="CHEBI:78442"/>
        <dbReference type="ChEBI" id="CHEBI:78513"/>
        <dbReference type="ChEBI" id="CHEBI:456215"/>
        <dbReference type="EC" id="6.1.1.19"/>
    </reaction>
</comment>
<dbReference type="Gene3D" id="3.40.50.620">
    <property type="entry name" value="HUPs"/>
    <property type="match status" value="1"/>
</dbReference>
<evidence type="ECO:0000256" key="3">
    <source>
        <dbReference type="ARBA" id="ARBA00022598"/>
    </source>
</evidence>
<reference evidence="13 14" key="1">
    <citation type="submission" date="2021-06" db="EMBL/GenBank/DDBJ databases">
        <title>50 bacteria genomes isolated from Dapeng, Shenzhen, China.</title>
        <authorList>
            <person name="Zheng W."/>
            <person name="Yu S."/>
            <person name="Huang Y."/>
        </authorList>
    </citation>
    <scope>NUCLEOTIDE SEQUENCE [LARGE SCALE GENOMIC DNA]</scope>
    <source>
        <strain evidence="13 14">DP1N14-2</strain>
    </source>
</reference>
<dbReference type="InterPro" id="IPR036695">
    <property type="entry name" value="Arg-tRNA-synth_N_sf"/>
</dbReference>
<protein>
    <recommendedName>
        <fullName evidence="9">Arginine--tRNA ligase</fullName>
        <ecNumber evidence="9">6.1.1.19</ecNumber>
    </recommendedName>
    <alternativeName>
        <fullName evidence="9">Arginyl-tRNA synthetase</fullName>
        <shortName evidence="9">ArgRS</shortName>
    </alternativeName>
</protein>
<feature type="domain" description="Arginyl tRNA synthetase N-terminal" evidence="12">
    <location>
        <begin position="5"/>
        <end position="112"/>
    </location>
</feature>
<dbReference type="HAMAP" id="MF_00123">
    <property type="entry name" value="Arg_tRNA_synth"/>
    <property type="match status" value="1"/>
</dbReference>
<keyword evidence="4 9" id="KW-0547">Nucleotide-binding</keyword>
<evidence type="ECO:0000256" key="7">
    <source>
        <dbReference type="ARBA" id="ARBA00023146"/>
    </source>
</evidence>
<dbReference type="Gene3D" id="1.10.730.10">
    <property type="entry name" value="Isoleucyl-tRNA Synthetase, Domain 1"/>
    <property type="match status" value="1"/>
</dbReference>
<sequence>MNLFTDIRTLVIDSLTGMTGEGALPEGLDFANVAVEPPRDAAHGDMATNAAMVLAKPAKMKPRDIALKLANRLIRDPRIEMGIADLSSASEAEIEAAAAKAVAGPGFINLWLKKHVWQEVLSEVLDAGTDFGRSDMGEGKRVNVEYVSANPTGPLHVGHTRGAVFGDALAALLAYAGYDVTREYYINDGGGQVDVLARSVYLRYLEAHGQEVAFADGTYPGDYLVPVGQALKDKVGDAYVGKGEDVWLAEVREFSTDAMMELIREDLAQLGIKMDKFYSEKSLYGTGKIEAALASLEAKGLIYQGVLEPPKGKKPDDWEPREQTLFKSTDHGDDVDRAVKKSDGSWTYFAPDIAYHYDKVERGFDELIDIFGADHGGYVKRMKAAVSALSDGKVPLDIKLCQLVKLFKNGQEFKMSKRAGTFVTLRDVVDAVGADVTRFMLLTRKNDQGFDFDLDKALEQSKDNPVFYVQYANARICSTLRKAEEQGIAADDATLNAADLSLIADPAQLAVAKKLAEWPRQVEIAARTHEPHRVAFYLYDLASELHGLYHLGKSNEGLRFVNESSQLATHANLALARAVSVVISAGLGILGVKPAEEMR</sequence>
<dbReference type="Proteomes" id="UP000766629">
    <property type="component" value="Unassembled WGS sequence"/>
</dbReference>
<evidence type="ECO:0000256" key="8">
    <source>
        <dbReference type="ARBA" id="ARBA00049339"/>
    </source>
</evidence>
<evidence type="ECO:0000256" key="4">
    <source>
        <dbReference type="ARBA" id="ARBA00022741"/>
    </source>
</evidence>
<dbReference type="Pfam" id="PF05746">
    <property type="entry name" value="DALR_1"/>
    <property type="match status" value="1"/>
</dbReference>
<dbReference type="InterPro" id="IPR014729">
    <property type="entry name" value="Rossmann-like_a/b/a_fold"/>
</dbReference>
<keyword evidence="3 9" id="KW-0436">Ligase</keyword>
<comment type="caution">
    <text evidence="13">The sequence shown here is derived from an EMBL/GenBank/DDBJ whole genome shotgun (WGS) entry which is preliminary data.</text>
</comment>
<evidence type="ECO:0000256" key="5">
    <source>
        <dbReference type="ARBA" id="ARBA00022840"/>
    </source>
</evidence>
<name>A0ABS7N9Z6_9RHOB</name>
<dbReference type="NCBIfam" id="TIGR00456">
    <property type="entry name" value="argS"/>
    <property type="match status" value="1"/>
</dbReference>
<dbReference type="InterPro" id="IPR008909">
    <property type="entry name" value="DALR_anticod-bd"/>
</dbReference>
<dbReference type="InterPro" id="IPR001278">
    <property type="entry name" value="Arg-tRNA-ligase"/>
</dbReference>
<evidence type="ECO:0000313" key="14">
    <source>
        <dbReference type="Proteomes" id="UP000766629"/>
    </source>
</evidence>
<comment type="similarity">
    <text evidence="1 9 10">Belongs to the class-I aminoacyl-tRNA synthetase family.</text>
</comment>
<organism evidence="13 14">
    <name type="scientific">Leisingera daeponensis</name>
    <dbReference type="NCBI Taxonomy" id="405746"/>
    <lineage>
        <taxon>Bacteria</taxon>
        <taxon>Pseudomonadati</taxon>
        <taxon>Pseudomonadota</taxon>
        <taxon>Alphaproteobacteria</taxon>
        <taxon>Rhodobacterales</taxon>
        <taxon>Roseobacteraceae</taxon>
        <taxon>Leisingera</taxon>
    </lineage>
</organism>
<keyword evidence="2 9" id="KW-0963">Cytoplasm</keyword>
<dbReference type="InterPro" id="IPR001412">
    <property type="entry name" value="aa-tRNA-synth_I_CS"/>
</dbReference>
<dbReference type="Pfam" id="PF03485">
    <property type="entry name" value="Arg_tRNA_synt_N"/>
    <property type="match status" value="1"/>
</dbReference>
<dbReference type="EC" id="6.1.1.19" evidence="9"/>
<dbReference type="SUPFAM" id="SSF52374">
    <property type="entry name" value="Nucleotidylyl transferase"/>
    <property type="match status" value="1"/>
</dbReference>
<dbReference type="InterPro" id="IPR005148">
    <property type="entry name" value="Arg-tRNA-synth_N"/>
</dbReference>
<dbReference type="InterPro" id="IPR009080">
    <property type="entry name" value="tRNAsynth_Ia_anticodon-bd"/>
</dbReference>
<evidence type="ECO:0000256" key="1">
    <source>
        <dbReference type="ARBA" id="ARBA00005594"/>
    </source>
</evidence>
<dbReference type="SUPFAM" id="SSF55190">
    <property type="entry name" value="Arginyl-tRNA synthetase (ArgRS), N-terminal 'additional' domain"/>
    <property type="match status" value="1"/>
</dbReference>
<evidence type="ECO:0000313" key="13">
    <source>
        <dbReference type="EMBL" id="MBY6138018.1"/>
    </source>
</evidence>
<evidence type="ECO:0000259" key="12">
    <source>
        <dbReference type="SMART" id="SM01016"/>
    </source>
</evidence>
<proteinExistence type="inferred from homology"/>
<dbReference type="PANTHER" id="PTHR11956:SF5">
    <property type="entry name" value="ARGININE--TRNA LIGASE, CYTOPLASMIC"/>
    <property type="match status" value="1"/>
</dbReference>
<dbReference type="GO" id="GO:0004814">
    <property type="term" value="F:arginine-tRNA ligase activity"/>
    <property type="evidence" value="ECO:0007669"/>
    <property type="project" value="UniProtKB-EC"/>
</dbReference>
<dbReference type="CDD" id="cd00671">
    <property type="entry name" value="ArgRS_core"/>
    <property type="match status" value="1"/>
</dbReference>
<dbReference type="SMART" id="SM01016">
    <property type="entry name" value="Arg_tRNA_synt_N"/>
    <property type="match status" value="1"/>
</dbReference>
<dbReference type="PANTHER" id="PTHR11956">
    <property type="entry name" value="ARGINYL-TRNA SYNTHETASE"/>
    <property type="match status" value="1"/>
</dbReference>
<gene>
    <name evidence="9 13" type="primary">argS</name>
    <name evidence="13" type="ORF">KUV26_01065</name>
</gene>
<dbReference type="SMART" id="SM00836">
    <property type="entry name" value="DALR_1"/>
    <property type="match status" value="1"/>
</dbReference>
<dbReference type="InterPro" id="IPR035684">
    <property type="entry name" value="ArgRS_core"/>
</dbReference>
<keyword evidence="5 9" id="KW-0067">ATP-binding</keyword>
<accession>A0ABS7N9Z6</accession>
<evidence type="ECO:0000256" key="2">
    <source>
        <dbReference type="ARBA" id="ARBA00022490"/>
    </source>
</evidence>
<feature type="short sequence motif" description="'HIGH' region" evidence="9">
    <location>
        <begin position="149"/>
        <end position="159"/>
    </location>
</feature>
<dbReference type="Pfam" id="PF00750">
    <property type="entry name" value="tRNA-synt_1d"/>
    <property type="match status" value="1"/>
</dbReference>
<comment type="subunit">
    <text evidence="9">Monomer.</text>
</comment>
<dbReference type="EMBL" id="JAHVJA010000001">
    <property type="protein sequence ID" value="MBY6138018.1"/>
    <property type="molecule type" value="Genomic_DNA"/>
</dbReference>
<evidence type="ECO:0000259" key="11">
    <source>
        <dbReference type="SMART" id="SM00836"/>
    </source>
</evidence>
<comment type="subcellular location">
    <subcellularLocation>
        <location evidence="9">Cytoplasm</location>
    </subcellularLocation>
</comment>